<dbReference type="GO" id="GO:0005198">
    <property type="term" value="F:structural molecule activity"/>
    <property type="evidence" value="ECO:0007669"/>
    <property type="project" value="TreeGrafter"/>
</dbReference>
<dbReference type="InterPro" id="IPR036388">
    <property type="entry name" value="WH-like_DNA-bd_sf"/>
</dbReference>
<organism evidence="5 6">
    <name type="scientific">Arthrobotrys flagrans</name>
    <name type="common">Nematode-trapping fungus</name>
    <name type="synonym">Trichothecium flagrans</name>
    <dbReference type="NCBI Taxonomy" id="97331"/>
    <lineage>
        <taxon>Eukaryota</taxon>
        <taxon>Fungi</taxon>
        <taxon>Dikarya</taxon>
        <taxon>Ascomycota</taxon>
        <taxon>Pezizomycotina</taxon>
        <taxon>Orbiliomycetes</taxon>
        <taxon>Orbiliales</taxon>
        <taxon>Orbiliaceae</taxon>
        <taxon>Arthrobotrys</taxon>
    </lineage>
</organism>
<dbReference type="Gene3D" id="1.10.10.570">
    <property type="entry name" value="Winged helix' DNA-binding domain. Chain C. Domain 1"/>
    <property type="match status" value="1"/>
</dbReference>
<accession>A0A436ZZW1</accession>
<dbReference type="VEuPathDB" id="FungiDB:DFL_006023"/>
<dbReference type="GO" id="GO:0016236">
    <property type="term" value="P:macroautophagy"/>
    <property type="evidence" value="ECO:0007669"/>
    <property type="project" value="UniProtKB-ARBA"/>
</dbReference>
<dbReference type="STRING" id="97331.A0A436ZZW1"/>
<evidence type="ECO:0000313" key="6">
    <source>
        <dbReference type="Proteomes" id="UP000283090"/>
    </source>
</evidence>
<evidence type="ECO:0000256" key="4">
    <source>
        <dbReference type="ARBA" id="ARBA00030094"/>
    </source>
</evidence>
<dbReference type="InterPro" id="IPR036390">
    <property type="entry name" value="WH_DNA-bd_sf"/>
</dbReference>
<dbReference type="PANTHER" id="PTHR13149:SF0">
    <property type="entry name" value="VACUOLAR PROTEIN-SORTING-ASSOCIATED PROTEIN 25"/>
    <property type="match status" value="1"/>
</dbReference>
<evidence type="ECO:0000313" key="5">
    <source>
        <dbReference type="EMBL" id="RVD84262.1"/>
    </source>
</evidence>
<dbReference type="SUPFAM" id="SSF46785">
    <property type="entry name" value="Winged helix' DNA-binding domain"/>
    <property type="match status" value="2"/>
</dbReference>
<dbReference type="Pfam" id="PF05871">
    <property type="entry name" value="ESCRT-II"/>
    <property type="match status" value="1"/>
</dbReference>
<dbReference type="InterPro" id="IPR014041">
    <property type="entry name" value="ESCRT-II_cplx_Vps25-sub_N"/>
</dbReference>
<keyword evidence="3" id="KW-0653">Protein transport</keyword>
<dbReference type="FunFam" id="1.10.10.10:FF:000141">
    <property type="entry name" value="vacuolar protein-sorting-associated protein 25"/>
    <property type="match status" value="1"/>
</dbReference>
<keyword evidence="6" id="KW-1185">Reference proteome</keyword>
<dbReference type="GO" id="GO:0000814">
    <property type="term" value="C:ESCRT II complex"/>
    <property type="evidence" value="ECO:0007669"/>
    <property type="project" value="InterPro"/>
</dbReference>
<dbReference type="GO" id="GO:0042803">
    <property type="term" value="F:protein homodimerization activity"/>
    <property type="evidence" value="ECO:0007669"/>
    <property type="project" value="TreeGrafter"/>
</dbReference>
<dbReference type="GeneID" id="93588334"/>
<dbReference type="RefSeq" id="XP_067489806.1">
    <property type="nucleotide sequence ID" value="XM_067635370.1"/>
</dbReference>
<name>A0A436ZZW1_ARTFL</name>
<dbReference type="InterPro" id="IPR008570">
    <property type="entry name" value="ESCRT-II_cplx_Vps25-sub"/>
</dbReference>
<dbReference type="OrthoDB" id="245150at2759"/>
<comment type="caution">
    <text evidence="5">The sequence shown here is derived from an EMBL/GenBank/DDBJ whole genome shotgun (WGS) entry which is preliminary data.</text>
</comment>
<dbReference type="Gene3D" id="1.10.10.10">
    <property type="entry name" value="Winged helix-like DNA-binding domain superfamily/Winged helix DNA-binding domain"/>
    <property type="match status" value="1"/>
</dbReference>
<dbReference type="AlphaFoldDB" id="A0A436ZZW1"/>
<keyword evidence="2" id="KW-0813">Transport</keyword>
<evidence type="ECO:0000256" key="1">
    <source>
        <dbReference type="ARBA" id="ARBA00009674"/>
    </source>
</evidence>
<protein>
    <recommendedName>
        <fullName evidence="4">ESCRT-II complex subunit VPS25</fullName>
    </recommendedName>
</protein>
<dbReference type="GO" id="GO:0043328">
    <property type="term" value="P:protein transport to vacuole involved in ubiquitin-dependent protein catabolic process via the multivesicular body sorting pathway"/>
    <property type="evidence" value="ECO:0007669"/>
    <property type="project" value="TreeGrafter"/>
</dbReference>
<reference evidence="5 6" key="1">
    <citation type="submission" date="2019-01" db="EMBL/GenBank/DDBJ databases">
        <title>Intercellular communication is required for trap formation in the nematode-trapping fungus Duddingtonia flagrans.</title>
        <authorList>
            <person name="Youssar L."/>
            <person name="Wernet V."/>
            <person name="Hensel N."/>
            <person name="Hildebrandt H.-G."/>
            <person name="Fischer R."/>
        </authorList>
    </citation>
    <scope>NUCLEOTIDE SEQUENCE [LARGE SCALE GENOMIC DNA]</scope>
    <source>
        <strain evidence="5 6">CBS H-5679</strain>
    </source>
</reference>
<evidence type="ECO:0000256" key="2">
    <source>
        <dbReference type="ARBA" id="ARBA00022448"/>
    </source>
</evidence>
<sequence length="197" mass="22817">MLLSSSRSEIPDFTMTDPKDKAGLPAYYPEFYTFPPFYTRQPNAASWSSQLSQWRSFILAYCRAHKLWRLNLVDAMETDLFYNKSINRKLPLPTIREIVDDLVKSSNAEWLSSEKSIAYIYWRTPEDFASQIYLWIDETGQKGTVLTLLELTEGDNTTQQEWYGMDQAMLVKCLNVLVKRGQAQVFSVGDDKGVKVW</sequence>
<proteinExistence type="inferred from homology"/>
<dbReference type="Proteomes" id="UP000283090">
    <property type="component" value="Unassembled WGS sequence"/>
</dbReference>
<dbReference type="EMBL" id="SAEB01000007">
    <property type="protein sequence ID" value="RVD84262.1"/>
    <property type="molecule type" value="Genomic_DNA"/>
</dbReference>
<dbReference type="PANTHER" id="PTHR13149">
    <property type="entry name" value="VACUOLAR PROTEIN SORTING-ASSOCIATED PROTEIN VPS25"/>
    <property type="match status" value="1"/>
</dbReference>
<gene>
    <name evidence="5" type="ORF">DFL_006023</name>
</gene>
<comment type="similarity">
    <text evidence="1">Belongs to the VPS25 family.</text>
</comment>
<evidence type="ECO:0000256" key="3">
    <source>
        <dbReference type="ARBA" id="ARBA00022927"/>
    </source>
</evidence>